<dbReference type="AlphaFoldDB" id="A0A3R9YK59"/>
<evidence type="ECO:0000313" key="8">
    <source>
        <dbReference type="Proteomes" id="UP000274661"/>
    </source>
</evidence>
<sequence length="417" mass="44204">MAHAELKLVRGVTVKGRPPPEGAALSALEEFAEQAASAQQASSHWDAFDFIIFSCAPPPRTASCRKPPPLRPVPLLSLATATPPFRLPQAEAKALSRDLFEGRKGLFERLSGVFDNAGIEGRDLVAPVDWYREPHGYESRNRLYLESSEALFETAAAAALERAGLKASDIDGIVTVSTTGIATPSLEARVAPRMGFRDNVRRVPLFGLGCAGGVGGLATAARLAGSEPGSRWLFVTIETCSISIRLDSDDPASLVATALFGDGAAACVVGGAEGTGLATITRAGERLWPDTLGIMGWRVEDPGFAVVFDRAIPPFITAELNGAVAGLLADFGREWSDIDRLCCHPGGAKVIQAIEEAMTLEPGTLDLEREVLRDHGNMSAPTVLFVLDRLLGRGLPNTVLMTAFGPGFTCAGMLLQR</sequence>
<dbReference type="InterPro" id="IPR011141">
    <property type="entry name" value="Polyketide_synthase_type-III"/>
</dbReference>
<dbReference type="Gene3D" id="3.40.47.10">
    <property type="match status" value="2"/>
</dbReference>
<keyword evidence="3" id="KW-0012">Acyltransferase</keyword>
<dbReference type="GO" id="GO:0030639">
    <property type="term" value="P:polyketide biosynthetic process"/>
    <property type="evidence" value="ECO:0007669"/>
    <property type="project" value="TreeGrafter"/>
</dbReference>
<evidence type="ECO:0000313" key="7">
    <source>
        <dbReference type="EMBL" id="RST31709.1"/>
    </source>
</evidence>
<dbReference type="CDD" id="cd00831">
    <property type="entry name" value="CHS_like"/>
    <property type="match status" value="1"/>
</dbReference>
<evidence type="ECO:0000259" key="5">
    <source>
        <dbReference type="Pfam" id="PF00195"/>
    </source>
</evidence>
<keyword evidence="2" id="KW-0808">Transferase</keyword>
<comment type="caution">
    <text evidence="7">The sequence shown here is derived from an EMBL/GenBank/DDBJ whole genome shotgun (WGS) entry which is preliminary data.</text>
</comment>
<dbReference type="InterPro" id="IPR016039">
    <property type="entry name" value="Thiolase-like"/>
</dbReference>
<gene>
    <name evidence="7" type="ORF">HMF7854_13325</name>
</gene>
<reference evidence="7 8" key="1">
    <citation type="submission" date="2018-12" db="EMBL/GenBank/DDBJ databases">
        <title>Sphingomonas sp. HMF7854 Genome sequencing and assembly.</title>
        <authorList>
            <person name="Cha I."/>
            <person name="Kang H."/>
            <person name="Kim H."/>
            <person name="Kang J."/>
            <person name="Joh K."/>
        </authorList>
    </citation>
    <scope>NUCLEOTIDE SEQUENCE [LARGE SCALE GENOMIC DNA]</scope>
    <source>
        <strain evidence="7 8">HMF7854</strain>
    </source>
</reference>
<evidence type="ECO:0000256" key="1">
    <source>
        <dbReference type="ARBA" id="ARBA00005531"/>
    </source>
</evidence>
<name>A0A3R9YK59_9SPHN</name>
<dbReference type="Proteomes" id="UP000274661">
    <property type="component" value="Unassembled WGS sequence"/>
</dbReference>
<evidence type="ECO:0000256" key="4">
    <source>
        <dbReference type="PIRSR" id="PIRSR000451-1"/>
    </source>
</evidence>
<feature type="domain" description="Chalcone/stilbene synthase N-terminal" evidence="5">
    <location>
        <begin position="139"/>
        <end position="271"/>
    </location>
</feature>
<dbReference type="Pfam" id="PF00195">
    <property type="entry name" value="Chal_sti_synt_N"/>
    <property type="match status" value="1"/>
</dbReference>
<dbReference type="PANTHER" id="PTHR11877">
    <property type="entry name" value="HYDROXYMETHYLGLUTARYL-COA SYNTHASE"/>
    <property type="match status" value="1"/>
</dbReference>
<dbReference type="InterPro" id="IPR012328">
    <property type="entry name" value="Chalcone/stilbene_synt_C"/>
</dbReference>
<dbReference type="InterPro" id="IPR001099">
    <property type="entry name" value="Chalcone/stilbene_synt_N"/>
</dbReference>
<feature type="domain" description="Chalcone/stilbene synthase C-terminal" evidence="6">
    <location>
        <begin position="282"/>
        <end position="416"/>
    </location>
</feature>
<feature type="active site" description="Acyl-thioester intermediate" evidence="4">
    <location>
        <position position="210"/>
    </location>
</feature>
<comment type="similarity">
    <text evidence="1">Belongs to the thiolase-like superfamily. Chalcone/stilbene synthases family.</text>
</comment>
<evidence type="ECO:0000259" key="6">
    <source>
        <dbReference type="Pfam" id="PF02797"/>
    </source>
</evidence>
<dbReference type="PANTHER" id="PTHR11877:SF99">
    <property type="entry name" value="1,3,6,8-TETRAHYDROXYNAPHTHALENE SYNTHASE"/>
    <property type="match status" value="1"/>
</dbReference>
<dbReference type="OrthoDB" id="9786288at2"/>
<accession>A0A3R9YK59</accession>
<evidence type="ECO:0000256" key="3">
    <source>
        <dbReference type="ARBA" id="ARBA00023315"/>
    </source>
</evidence>
<keyword evidence="8" id="KW-1185">Reference proteome</keyword>
<dbReference type="SUPFAM" id="SSF53901">
    <property type="entry name" value="Thiolase-like"/>
    <property type="match status" value="1"/>
</dbReference>
<dbReference type="GO" id="GO:0016747">
    <property type="term" value="F:acyltransferase activity, transferring groups other than amino-acyl groups"/>
    <property type="evidence" value="ECO:0007669"/>
    <property type="project" value="InterPro"/>
</dbReference>
<dbReference type="PIRSF" id="PIRSF000451">
    <property type="entry name" value="PKS_III"/>
    <property type="match status" value="1"/>
</dbReference>
<evidence type="ECO:0000256" key="2">
    <source>
        <dbReference type="ARBA" id="ARBA00022679"/>
    </source>
</evidence>
<dbReference type="EMBL" id="RWJF01000001">
    <property type="protein sequence ID" value="RST31709.1"/>
    <property type="molecule type" value="Genomic_DNA"/>
</dbReference>
<dbReference type="Pfam" id="PF02797">
    <property type="entry name" value="Chal_sti_synt_C"/>
    <property type="match status" value="1"/>
</dbReference>
<organism evidence="7 8">
    <name type="scientific">Sphingomonas ginkgonis</name>
    <dbReference type="NCBI Taxonomy" id="2315330"/>
    <lineage>
        <taxon>Bacteria</taxon>
        <taxon>Pseudomonadati</taxon>
        <taxon>Pseudomonadota</taxon>
        <taxon>Alphaproteobacteria</taxon>
        <taxon>Sphingomonadales</taxon>
        <taxon>Sphingomonadaceae</taxon>
        <taxon>Sphingomonas</taxon>
    </lineage>
</organism>
<proteinExistence type="inferred from homology"/>
<protein>
    <submittedName>
        <fullName evidence="7">Type III polyketide synthase</fullName>
    </submittedName>
</protein>